<dbReference type="InterPro" id="IPR013538">
    <property type="entry name" value="ASHA1/2-like_C"/>
</dbReference>
<evidence type="ECO:0000256" key="1">
    <source>
        <dbReference type="ARBA" id="ARBA00006817"/>
    </source>
</evidence>
<comment type="similarity">
    <text evidence="1">Belongs to the AHA1 family.</text>
</comment>
<dbReference type="Proteomes" id="UP000319004">
    <property type="component" value="Chromosome"/>
</dbReference>
<sequence>MSESSTPIVVEQSFDASKPAVWKAITEREQMVQWFFDNIPEFRAEPGFETQFDIDAGRRIFRHLWKITEVIPEQKIVYDWRYEGFPGSGKVTFELFEENDGSKLRVTNEGIESFPKDVPEFTRESCEDGWTYLLQDNLKHYLDG</sequence>
<dbReference type="InterPro" id="IPR023393">
    <property type="entry name" value="START-like_dom_sf"/>
</dbReference>
<dbReference type="Pfam" id="PF08327">
    <property type="entry name" value="AHSA1"/>
    <property type="match status" value="1"/>
</dbReference>
<dbReference type="RefSeq" id="WP_145384350.1">
    <property type="nucleotide sequence ID" value="NZ_CP037423.1"/>
</dbReference>
<dbReference type="SUPFAM" id="SSF55961">
    <property type="entry name" value="Bet v1-like"/>
    <property type="match status" value="1"/>
</dbReference>
<dbReference type="OrthoDB" id="9805228at2"/>
<reference evidence="3 4" key="1">
    <citation type="submission" date="2019-03" db="EMBL/GenBank/DDBJ databases">
        <title>Deep-cultivation of Planctomycetes and their phenomic and genomic characterization uncovers novel biology.</title>
        <authorList>
            <person name="Wiegand S."/>
            <person name="Jogler M."/>
            <person name="Boedeker C."/>
            <person name="Pinto D."/>
            <person name="Vollmers J."/>
            <person name="Rivas-Marin E."/>
            <person name="Kohn T."/>
            <person name="Peeters S.H."/>
            <person name="Heuer A."/>
            <person name="Rast P."/>
            <person name="Oberbeckmann S."/>
            <person name="Bunk B."/>
            <person name="Jeske O."/>
            <person name="Meyerdierks A."/>
            <person name="Storesund J.E."/>
            <person name="Kallscheuer N."/>
            <person name="Luecker S."/>
            <person name="Lage O.M."/>
            <person name="Pohl T."/>
            <person name="Merkel B.J."/>
            <person name="Hornburger P."/>
            <person name="Mueller R.-W."/>
            <person name="Bruemmer F."/>
            <person name="Labrenz M."/>
            <person name="Spormann A.M."/>
            <person name="Op den Camp H."/>
            <person name="Overmann J."/>
            <person name="Amann R."/>
            <person name="Jetten M.S.M."/>
            <person name="Mascher T."/>
            <person name="Medema M.H."/>
            <person name="Devos D.P."/>
            <person name="Kaster A.-K."/>
            <person name="Ovreas L."/>
            <person name="Rohde M."/>
            <person name="Galperin M.Y."/>
            <person name="Jogler C."/>
        </authorList>
    </citation>
    <scope>NUCLEOTIDE SEQUENCE [LARGE SCALE GENOMIC DNA]</scope>
    <source>
        <strain evidence="3 4">Enr13</strain>
    </source>
</reference>
<organism evidence="3 4">
    <name type="scientific">Stieleria neptunia</name>
    <dbReference type="NCBI Taxonomy" id="2527979"/>
    <lineage>
        <taxon>Bacteria</taxon>
        <taxon>Pseudomonadati</taxon>
        <taxon>Planctomycetota</taxon>
        <taxon>Planctomycetia</taxon>
        <taxon>Pirellulales</taxon>
        <taxon>Pirellulaceae</taxon>
        <taxon>Stieleria</taxon>
    </lineage>
</organism>
<protein>
    <recommendedName>
        <fullName evidence="2">Activator of Hsp90 ATPase homologue 1/2-like C-terminal domain-containing protein</fullName>
    </recommendedName>
</protein>
<dbReference type="KEGG" id="snep:Enr13x_02800"/>
<accession>A0A518HI06</accession>
<evidence type="ECO:0000259" key="2">
    <source>
        <dbReference type="Pfam" id="PF08327"/>
    </source>
</evidence>
<name>A0A518HI06_9BACT</name>
<dbReference type="AlphaFoldDB" id="A0A518HI06"/>
<dbReference type="EMBL" id="CP037423">
    <property type="protein sequence ID" value="QDV40474.1"/>
    <property type="molecule type" value="Genomic_DNA"/>
</dbReference>
<feature type="domain" description="Activator of Hsp90 ATPase homologue 1/2-like C-terminal" evidence="2">
    <location>
        <begin position="16"/>
        <end position="142"/>
    </location>
</feature>
<gene>
    <name evidence="3" type="ORF">Enr13x_02800</name>
</gene>
<keyword evidence="4" id="KW-1185">Reference proteome</keyword>
<dbReference type="CDD" id="cd07814">
    <property type="entry name" value="SRPBCC_CalC_Aha1-like"/>
    <property type="match status" value="1"/>
</dbReference>
<evidence type="ECO:0000313" key="4">
    <source>
        <dbReference type="Proteomes" id="UP000319004"/>
    </source>
</evidence>
<evidence type="ECO:0000313" key="3">
    <source>
        <dbReference type="EMBL" id="QDV40474.1"/>
    </source>
</evidence>
<dbReference type="Gene3D" id="3.30.530.20">
    <property type="match status" value="1"/>
</dbReference>
<proteinExistence type="inferred from homology"/>